<comment type="caution">
    <text evidence="1">The sequence shown here is derived from an EMBL/GenBank/DDBJ whole genome shotgun (WGS) entry which is preliminary data.</text>
</comment>
<dbReference type="RefSeq" id="WP_184787091.1">
    <property type="nucleotide sequence ID" value="NZ_BONT01000045.1"/>
</dbReference>
<gene>
    <name evidence="1" type="ORF">HNR73_002057</name>
</gene>
<accession>A0A841FLZ6</accession>
<protein>
    <submittedName>
        <fullName evidence="1">Uncharacterized protein</fullName>
    </submittedName>
</protein>
<dbReference type="InterPro" id="IPR045428">
    <property type="entry name" value="EACC1"/>
</dbReference>
<dbReference type="Proteomes" id="UP000548476">
    <property type="component" value="Unassembled WGS sequence"/>
</dbReference>
<dbReference type="EMBL" id="JACHGT010000004">
    <property type="protein sequence ID" value="MBB6034207.1"/>
    <property type="molecule type" value="Genomic_DNA"/>
</dbReference>
<organism evidence="1 2">
    <name type="scientific">Phytomonospora endophytica</name>
    <dbReference type="NCBI Taxonomy" id="714109"/>
    <lineage>
        <taxon>Bacteria</taxon>
        <taxon>Bacillati</taxon>
        <taxon>Actinomycetota</taxon>
        <taxon>Actinomycetes</taxon>
        <taxon>Micromonosporales</taxon>
        <taxon>Micromonosporaceae</taxon>
        <taxon>Phytomonospora</taxon>
    </lineage>
</organism>
<reference evidence="1 2" key="1">
    <citation type="submission" date="2020-08" db="EMBL/GenBank/DDBJ databases">
        <title>Genomic Encyclopedia of Type Strains, Phase IV (KMG-IV): sequencing the most valuable type-strain genomes for metagenomic binning, comparative biology and taxonomic classification.</title>
        <authorList>
            <person name="Goeker M."/>
        </authorList>
    </citation>
    <scope>NUCLEOTIDE SEQUENCE [LARGE SCALE GENOMIC DNA]</scope>
    <source>
        <strain evidence="1 2">YIM 65646</strain>
    </source>
</reference>
<keyword evidence="2" id="KW-1185">Reference proteome</keyword>
<proteinExistence type="predicted"/>
<dbReference type="AlphaFoldDB" id="A0A841FLZ6"/>
<dbReference type="Pfam" id="PF19953">
    <property type="entry name" value="EACC1"/>
    <property type="match status" value="1"/>
</dbReference>
<evidence type="ECO:0000313" key="2">
    <source>
        <dbReference type="Proteomes" id="UP000548476"/>
    </source>
</evidence>
<evidence type="ECO:0000313" key="1">
    <source>
        <dbReference type="EMBL" id="MBB6034207.1"/>
    </source>
</evidence>
<sequence>MEVRFTVASSSRQLDGEDLYRALARTPRVATEARLTRIYGSGAEGQLGGVLETILAVANTAAAVGGAVAATGAWLTSRRTVARQQDRPLEITVECGARRVVLSAGTPEEVRGALGVLGLLEGESPE</sequence>
<name>A0A841FLZ6_9ACTN</name>